<evidence type="ECO:0000256" key="7">
    <source>
        <dbReference type="ARBA" id="ARBA00022723"/>
    </source>
</evidence>
<dbReference type="Proteomes" id="UP000320078">
    <property type="component" value="Unassembled WGS sequence"/>
</dbReference>
<dbReference type="SUPFAM" id="SSF50800">
    <property type="entry name" value="PK beta-barrel domain-like"/>
    <property type="match status" value="1"/>
</dbReference>
<dbReference type="PRINTS" id="PR01050">
    <property type="entry name" value="PYRUVTKNASE"/>
</dbReference>
<dbReference type="GO" id="GO:0004743">
    <property type="term" value="F:pyruvate kinase activity"/>
    <property type="evidence" value="ECO:0007669"/>
    <property type="project" value="UniProtKB-UniRule"/>
</dbReference>
<dbReference type="NCBIfam" id="NF004491">
    <property type="entry name" value="PRK05826.1"/>
    <property type="match status" value="1"/>
</dbReference>
<dbReference type="SUPFAM" id="SSF52935">
    <property type="entry name" value="PK C-terminal domain-like"/>
    <property type="match status" value="1"/>
</dbReference>
<dbReference type="Gene3D" id="3.20.20.60">
    <property type="entry name" value="Phosphoenolpyruvate-binding domains"/>
    <property type="match status" value="1"/>
</dbReference>
<keyword evidence="9 15" id="KW-0418">Kinase</keyword>
<accession>A0A559KJK1</accession>
<evidence type="ECO:0000256" key="12">
    <source>
        <dbReference type="ARBA" id="ARBA00023152"/>
    </source>
</evidence>
<keyword evidence="8" id="KW-0547">Nucleotide-binding</keyword>
<evidence type="ECO:0000256" key="13">
    <source>
        <dbReference type="ARBA" id="ARBA00023317"/>
    </source>
</evidence>
<evidence type="ECO:0000256" key="3">
    <source>
        <dbReference type="ARBA" id="ARBA00004997"/>
    </source>
</evidence>
<dbReference type="GO" id="GO:0000287">
    <property type="term" value="F:magnesium ion binding"/>
    <property type="evidence" value="ECO:0007669"/>
    <property type="project" value="UniProtKB-UniRule"/>
</dbReference>
<reference evidence="17 18" key="1">
    <citation type="submission" date="2019-06" db="EMBL/GenBank/DDBJ databases">
        <title>Draft Genome Sequence of Candidatus Phytoplasma pini-Related Strain MDPP: A Resource for Comparative Genomics of Gymnosperm-infecting Phytoplasmas.</title>
        <authorList>
            <person name="Cai W."/>
            <person name="Costanzo S."/>
            <person name="Shao J."/>
            <person name="Zhao Y."/>
            <person name="Davis R."/>
        </authorList>
    </citation>
    <scope>NUCLEOTIDE SEQUENCE [LARGE SCALE GENOMIC DNA]</scope>
    <source>
        <strain evidence="17 18">MDPP</strain>
    </source>
</reference>
<dbReference type="InterPro" id="IPR040442">
    <property type="entry name" value="Pyrv_kinase-like_dom_sf"/>
</dbReference>
<dbReference type="Gene3D" id="2.40.33.10">
    <property type="entry name" value="PK beta-barrel domain-like"/>
    <property type="match status" value="1"/>
</dbReference>
<comment type="pathway">
    <text evidence="3 15">Carbohydrate degradation; glycolysis; pyruvate from D-glyceraldehyde 3-phosphate: step 5/5.</text>
</comment>
<dbReference type="SUPFAM" id="SSF51621">
    <property type="entry name" value="Phosphoenolpyruvate/pyruvate domain"/>
    <property type="match status" value="1"/>
</dbReference>
<sequence length="448" mass="51066">MNKTKIICTLGPSSYDKETLRKLIHSGLNVARFNFSHAEYEQSRILIQNIKDLNKELKSYVGFILDTKGPEIRTHQFDGLVSIKKNSLVKIYSEEVLGNCEGFSVTYKDFYKEINVGNMIYVDDGYLSLEVIDKDLAKKELITRAKNDHNLKSRRGINVPNVKFNIDFISPKDYHDILFAIEEDYDYIAASFVRSAKDIQDIKNILKENKNDRIQIIAKIENQEGIDNLDEIIDISDGIMVARGDLGIEIPGEKVPLYQTKIIFQCLLKGKIVVVATQMLESMQKNPHPTKAEISDVFNAVREGTVATMLSGESASGDYPIESVQYMSKINYQAEKNLDSYFLSHIYQPQNSREYLLLSVVEIAFRLNAKAIIVDNFQDAYNISKFHPSVCVLALLSDLKEASLLSLSFSIIPILNQEELNKKISFLKNKNDNYFLLVKKQTMELKIL</sequence>
<comment type="cofactor">
    <cofactor evidence="2">
        <name>K(+)</name>
        <dbReference type="ChEBI" id="CHEBI:29103"/>
    </cofactor>
</comment>
<dbReference type="PROSITE" id="PS00110">
    <property type="entry name" value="PYRUVATE_KINASE"/>
    <property type="match status" value="1"/>
</dbReference>
<dbReference type="InterPro" id="IPR015793">
    <property type="entry name" value="Pyrv_Knase_brl"/>
</dbReference>
<dbReference type="GO" id="GO:0016301">
    <property type="term" value="F:kinase activity"/>
    <property type="evidence" value="ECO:0007669"/>
    <property type="project" value="UniProtKB-KW"/>
</dbReference>
<dbReference type="GO" id="GO:0030955">
    <property type="term" value="F:potassium ion binding"/>
    <property type="evidence" value="ECO:0007669"/>
    <property type="project" value="UniProtKB-UniRule"/>
</dbReference>
<feature type="domain" description="Pyruvate kinase barrel" evidence="16">
    <location>
        <begin position="2"/>
        <end position="324"/>
    </location>
</feature>
<proteinExistence type="inferred from homology"/>
<comment type="catalytic activity">
    <reaction evidence="15">
        <text>pyruvate + ATP = phosphoenolpyruvate + ADP + H(+)</text>
        <dbReference type="Rhea" id="RHEA:18157"/>
        <dbReference type="ChEBI" id="CHEBI:15361"/>
        <dbReference type="ChEBI" id="CHEBI:15378"/>
        <dbReference type="ChEBI" id="CHEBI:30616"/>
        <dbReference type="ChEBI" id="CHEBI:58702"/>
        <dbReference type="ChEBI" id="CHEBI:456216"/>
        <dbReference type="EC" id="2.7.1.40"/>
    </reaction>
</comment>
<gene>
    <name evidence="17" type="primary">pykF</name>
    <name evidence="17" type="ORF">MDPP_00167</name>
</gene>
<comment type="caution">
    <text evidence="17">The sequence shown here is derived from an EMBL/GenBank/DDBJ whole genome shotgun (WGS) entry which is preliminary data.</text>
</comment>
<evidence type="ECO:0000256" key="5">
    <source>
        <dbReference type="ARBA" id="ARBA00012142"/>
    </source>
</evidence>
<keyword evidence="7" id="KW-0479">Metal-binding</keyword>
<keyword evidence="10" id="KW-0067">ATP-binding</keyword>
<dbReference type="UniPathway" id="UPA00109">
    <property type="reaction ID" value="UER00188"/>
</dbReference>
<protein>
    <recommendedName>
        <fullName evidence="5 14">Pyruvate kinase</fullName>
        <ecNumber evidence="5 14">2.7.1.40</ecNumber>
    </recommendedName>
</protein>
<dbReference type="FunFam" id="3.20.20.60:FF:000025">
    <property type="entry name" value="Pyruvate kinase"/>
    <property type="match status" value="1"/>
</dbReference>
<dbReference type="InterPro" id="IPR036918">
    <property type="entry name" value="Pyrv_Knase_C_sf"/>
</dbReference>
<dbReference type="Gene3D" id="3.40.1380.20">
    <property type="entry name" value="Pyruvate kinase, C-terminal domain"/>
    <property type="match status" value="1"/>
</dbReference>
<evidence type="ECO:0000256" key="2">
    <source>
        <dbReference type="ARBA" id="ARBA00001958"/>
    </source>
</evidence>
<dbReference type="InterPro" id="IPR018209">
    <property type="entry name" value="Pyrv_Knase_AS"/>
</dbReference>
<name>A0A559KJK1_9MOLU</name>
<organism evidence="17 18">
    <name type="scientific">Candidatus Phytoplasma pini</name>
    <dbReference type="NCBI Taxonomy" id="267362"/>
    <lineage>
        <taxon>Bacteria</taxon>
        <taxon>Bacillati</taxon>
        <taxon>Mycoplasmatota</taxon>
        <taxon>Mollicutes</taxon>
        <taxon>Acholeplasmatales</taxon>
        <taxon>Acholeplasmataceae</taxon>
        <taxon>Candidatus Phytoplasma</taxon>
    </lineage>
</organism>
<evidence type="ECO:0000259" key="16">
    <source>
        <dbReference type="Pfam" id="PF00224"/>
    </source>
</evidence>
<evidence type="ECO:0000256" key="6">
    <source>
        <dbReference type="ARBA" id="ARBA00022679"/>
    </source>
</evidence>
<evidence type="ECO:0000313" key="18">
    <source>
        <dbReference type="Proteomes" id="UP000320078"/>
    </source>
</evidence>
<evidence type="ECO:0000256" key="10">
    <source>
        <dbReference type="ARBA" id="ARBA00022840"/>
    </source>
</evidence>
<dbReference type="InterPro" id="IPR015813">
    <property type="entry name" value="Pyrv/PenolPyrv_kinase-like_dom"/>
</dbReference>
<dbReference type="AlphaFoldDB" id="A0A559KJK1"/>
<keyword evidence="18" id="KW-1185">Reference proteome</keyword>
<dbReference type="OrthoDB" id="9812123at2"/>
<evidence type="ECO:0000256" key="11">
    <source>
        <dbReference type="ARBA" id="ARBA00022842"/>
    </source>
</evidence>
<dbReference type="GO" id="GO:0005524">
    <property type="term" value="F:ATP binding"/>
    <property type="evidence" value="ECO:0007669"/>
    <property type="project" value="UniProtKB-KW"/>
</dbReference>
<dbReference type="InterPro" id="IPR015806">
    <property type="entry name" value="Pyrv_Knase_insert_dom_sf"/>
</dbReference>
<dbReference type="RefSeq" id="WP_144658317.1">
    <property type="nucleotide sequence ID" value="NZ_VIAE01000003.1"/>
</dbReference>
<dbReference type="InterPro" id="IPR001697">
    <property type="entry name" value="Pyr_Knase"/>
</dbReference>
<evidence type="ECO:0000256" key="1">
    <source>
        <dbReference type="ARBA" id="ARBA00001946"/>
    </source>
</evidence>
<evidence type="ECO:0000256" key="4">
    <source>
        <dbReference type="ARBA" id="ARBA00008663"/>
    </source>
</evidence>
<dbReference type="EC" id="2.7.1.40" evidence="5 14"/>
<evidence type="ECO:0000256" key="9">
    <source>
        <dbReference type="ARBA" id="ARBA00022777"/>
    </source>
</evidence>
<evidence type="ECO:0000256" key="8">
    <source>
        <dbReference type="ARBA" id="ARBA00022741"/>
    </source>
</evidence>
<dbReference type="FunFam" id="2.40.33.10:FF:000001">
    <property type="entry name" value="Pyruvate kinase"/>
    <property type="match status" value="1"/>
</dbReference>
<comment type="cofactor">
    <cofactor evidence="1">
        <name>Mg(2+)</name>
        <dbReference type="ChEBI" id="CHEBI:18420"/>
    </cofactor>
</comment>
<keyword evidence="6 15" id="KW-0808">Transferase</keyword>
<dbReference type="PANTHER" id="PTHR11817">
    <property type="entry name" value="PYRUVATE KINASE"/>
    <property type="match status" value="1"/>
</dbReference>
<dbReference type="NCBIfam" id="TIGR01064">
    <property type="entry name" value="pyruv_kin"/>
    <property type="match status" value="1"/>
</dbReference>
<keyword evidence="11 15" id="KW-0460">Magnesium</keyword>
<dbReference type="Pfam" id="PF00224">
    <property type="entry name" value="PK"/>
    <property type="match status" value="1"/>
</dbReference>
<evidence type="ECO:0000256" key="15">
    <source>
        <dbReference type="RuleBase" id="RU000504"/>
    </source>
</evidence>
<dbReference type="InterPro" id="IPR011037">
    <property type="entry name" value="Pyrv_Knase-like_insert_dom_sf"/>
</dbReference>
<dbReference type="EMBL" id="VIAE01000003">
    <property type="protein sequence ID" value="TVY12287.1"/>
    <property type="molecule type" value="Genomic_DNA"/>
</dbReference>
<keyword evidence="13 17" id="KW-0670">Pyruvate</keyword>
<comment type="similarity">
    <text evidence="4 15">Belongs to the pyruvate kinase family.</text>
</comment>
<evidence type="ECO:0000313" key="17">
    <source>
        <dbReference type="EMBL" id="TVY12287.1"/>
    </source>
</evidence>
<evidence type="ECO:0000256" key="14">
    <source>
        <dbReference type="NCBIfam" id="TIGR01064"/>
    </source>
</evidence>
<keyword evidence="12 15" id="KW-0324">Glycolysis</keyword>